<keyword evidence="3" id="KW-1185">Reference proteome</keyword>
<proteinExistence type="predicted"/>
<dbReference type="Proteomes" id="UP001642464">
    <property type="component" value="Unassembled WGS sequence"/>
</dbReference>
<sequence>MSQPASQQALYGYEEAAASAPPPEQPNLPQATPHAPLIPIGRAVSSHRSCVAKALCAHLTSIAVANVIVWTIYFLVWNSSYPWPMWVTFGTLLSVAGHAVNVLPWTQSATPRGPARCPRWLQTVLGNIVLVNVSVWVVYFFTSCAFHCGYYWPPGTRCNTLHCGYVWPVWVSVPSCFAALVVSAVARACHKPEVGISRGVP</sequence>
<feature type="transmembrane region" description="Helical" evidence="1">
    <location>
        <begin position="83"/>
        <end position="103"/>
    </location>
</feature>
<evidence type="ECO:0000313" key="2">
    <source>
        <dbReference type="EMBL" id="CAK9037259.1"/>
    </source>
</evidence>
<keyword evidence="1" id="KW-1133">Transmembrane helix</keyword>
<keyword evidence="1" id="KW-0472">Membrane</keyword>
<evidence type="ECO:0000256" key="1">
    <source>
        <dbReference type="SAM" id="Phobius"/>
    </source>
</evidence>
<feature type="transmembrane region" description="Helical" evidence="1">
    <location>
        <begin position="124"/>
        <end position="152"/>
    </location>
</feature>
<organism evidence="2 3">
    <name type="scientific">Durusdinium trenchii</name>
    <dbReference type="NCBI Taxonomy" id="1381693"/>
    <lineage>
        <taxon>Eukaryota</taxon>
        <taxon>Sar</taxon>
        <taxon>Alveolata</taxon>
        <taxon>Dinophyceae</taxon>
        <taxon>Suessiales</taxon>
        <taxon>Symbiodiniaceae</taxon>
        <taxon>Durusdinium</taxon>
    </lineage>
</organism>
<reference evidence="2 3" key="1">
    <citation type="submission" date="2024-02" db="EMBL/GenBank/DDBJ databases">
        <authorList>
            <person name="Chen Y."/>
            <person name="Shah S."/>
            <person name="Dougan E. K."/>
            <person name="Thang M."/>
            <person name="Chan C."/>
        </authorList>
    </citation>
    <scope>NUCLEOTIDE SEQUENCE [LARGE SCALE GENOMIC DNA]</scope>
</reference>
<feature type="transmembrane region" description="Helical" evidence="1">
    <location>
        <begin position="164"/>
        <end position="186"/>
    </location>
</feature>
<keyword evidence="1" id="KW-0812">Transmembrane</keyword>
<feature type="transmembrane region" description="Helical" evidence="1">
    <location>
        <begin position="55"/>
        <end position="77"/>
    </location>
</feature>
<dbReference type="EMBL" id="CAXAMM010015814">
    <property type="protein sequence ID" value="CAK9037259.1"/>
    <property type="molecule type" value="Genomic_DNA"/>
</dbReference>
<accession>A0ABP0LDM5</accession>
<evidence type="ECO:0000313" key="3">
    <source>
        <dbReference type="Proteomes" id="UP001642464"/>
    </source>
</evidence>
<protein>
    <submittedName>
        <fullName evidence="2">Uncharacterized protein</fullName>
    </submittedName>
</protein>
<comment type="caution">
    <text evidence="2">The sequence shown here is derived from an EMBL/GenBank/DDBJ whole genome shotgun (WGS) entry which is preliminary data.</text>
</comment>
<name>A0ABP0LDM5_9DINO</name>
<gene>
    <name evidence="2" type="ORF">SCF082_LOCUS22072</name>
</gene>